<organism evidence="2 3">
    <name type="scientific">Fasciola gigantica</name>
    <name type="common">Giant liver fluke</name>
    <dbReference type="NCBI Taxonomy" id="46835"/>
    <lineage>
        <taxon>Eukaryota</taxon>
        <taxon>Metazoa</taxon>
        <taxon>Spiralia</taxon>
        <taxon>Lophotrochozoa</taxon>
        <taxon>Platyhelminthes</taxon>
        <taxon>Trematoda</taxon>
        <taxon>Digenea</taxon>
        <taxon>Plagiorchiida</taxon>
        <taxon>Echinostomata</taxon>
        <taxon>Echinostomatoidea</taxon>
        <taxon>Fasciolidae</taxon>
        <taxon>Fasciola</taxon>
    </lineage>
</organism>
<evidence type="ECO:0000313" key="2">
    <source>
        <dbReference type="EMBL" id="TPP64864.1"/>
    </source>
</evidence>
<evidence type="ECO:0000313" key="3">
    <source>
        <dbReference type="Proteomes" id="UP000316759"/>
    </source>
</evidence>
<dbReference type="Proteomes" id="UP000316759">
    <property type="component" value="Unassembled WGS sequence"/>
</dbReference>
<name>A0A504YTX6_FASGI</name>
<feature type="compositionally biased region" description="Polar residues" evidence="1">
    <location>
        <begin position="57"/>
        <end position="73"/>
    </location>
</feature>
<feature type="region of interest" description="Disordered" evidence="1">
    <location>
        <begin position="57"/>
        <end position="86"/>
    </location>
</feature>
<protein>
    <submittedName>
        <fullName evidence="2">Uncharacterized protein</fullName>
    </submittedName>
</protein>
<gene>
    <name evidence="2" type="ORF">FGIG_07476</name>
</gene>
<keyword evidence="3" id="KW-1185">Reference proteome</keyword>
<proteinExistence type="predicted"/>
<dbReference type="OrthoDB" id="6284965at2759"/>
<reference evidence="2 3" key="1">
    <citation type="submission" date="2019-04" db="EMBL/GenBank/DDBJ databases">
        <title>Annotation for the trematode Fasciola gigantica.</title>
        <authorList>
            <person name="Choi Y.-J."/>
        </authorList>
    </citation>
    <scope>NUCLEOTIDE SEQUENCE [LARGE SCALE GENOMIC DNA]</scope>
    <source>
        <strain evidence="2">Uganda_cow_1</strain>
    </source>
</reference>
<evidence type="ECO:0000256" key="1">
    <source>
        <dbReference type="SAM" id="MobiDB-lite"/>
    </source>
</evidence>
<sequence>MTIFHLASGLCGNDLLTPFPFFSQTNSQINRELKRLQVEGELTSAAIHAIRCGNEQHTYQGSSHRNTGTSPPSENKKSSSDTPCDSHALQNPIPVHSCIAAHTLNTRQKLDNQYTCVCKMPASKKPQSNDEVLSTELSTLRRRQEALAERIEKLQVSRGC</sequence>
<comment type="caution">
    <text evidence="2">The sequence shown here is derived from an EMBL/GenBank/DDBJ whole genome shotgun (WGS) entry which is preliminary data.</text>
</comment>
<dbReference type="AlphaFoldDB" id="A0A504YTX6"/>
<accession>A0A504YTX6</accession>
<dbReference type="EMBL" id="SUNJ01003950">
    <property type="protein sequence ID" value="TPP64864.1"/>
    <property type="molecule type" value="Genomic_DNA"/>
</dbReference>